<sequence length="604" mass="68004">MPRIRFRTARTEALYSDDLASRSHSTVSEISTTPVYAAADGIITADGGTVAIRDRGCFCLSSNRDITVSNLLRILLTPHLAFPLASFLTHLFFSFSMERHMDYTNIDGDGQTFDVPLPAPHTVWVVPHCADLVYERTFPLPLPGTDRINFVISISDIFAGRLEEERLIESFQDALTFYPHASGRLRRKGDDWSLGAGKRGVPILFETIEDPLDHYQVPSIIPPEIIDVVSTDIAGATEPEWDEPMLRIKVTYCPKSNESSIGFSASHMLGDGEFVFQFMCAWSQYYQNKKPFFGAPSYEKFRNALPPLEHNDGNPETAAFIQRYLPHLKELHPMDDFLSMIGEAFANSTLVDLLFTKEQIGQLKAIADSWPGREGAKTSPHDAISGYLISTINRCLKTPITRVSSIFSYRGIKNPENLKPGDWRIPGPLAIGNAMFHALTPTLSLNEASSIGALALAIRKSVKETRNYEHIKRIVAVSEPIWMRQSQERSEHKFWDDSTLVMNTMGKADFSLQHFGFGRRYVRTHCYGDFPGFARCFKAPPSKQADGTWNSNEDAIWMFVRIPTEIHQEFMALIAADLNSSEFPENLVKREREVQARIGVKARL</sequence>
<dbReference type="InterPro" id="IPR023213">
    <property type="entry name" value="CAT-like_dom_sf"/>
</dbReference>
<evidence type="ECO:0000313" key="3">
    <source>
        <dbReference type="EMBL" id="KAJ7617116.1"/>
    </source>
</evidence>
<dbReference type="Proteomes" id="UP001221142">
    <property type="component" value="Unassembled WGS sequence"/>
</dbReference>
<dbReference type="PANTHER" id="PTHR31642:SF310">
    <property type="entry name" value="FATTY ALCOHOL:CAFFEOYL-COA ACYLTRANSFERASE"/>
    <property type="match status" value="1"/>
</dbReference>
<feature type="transmembrane region" description="Helical" evidence="2">
    <location>
        <begin position="71"/>
        <end position="93"/>
    </location>
</feature>
<reference evidence="3" key="1">
    <citation type="submission" date="2023-03" db="EMBL/GenBank/DDBJ databases">
        <title>Massive genome expansion in bonnet fungi (Mycena s.s.) driven by repeated elements and novel gene families across ecological guilds.</title>
        <authorList>
            <consortium name="Lawrence Berkeley National Laboratory"/>
            <person name="Harder C.B."/>
            <person name="Miyauchi S."/>
            <person name="Viragh M."/>
            <person name="Kuo A."/>
            <person name="Thoen E."/>
            <person name="Andreopoulos B."/>
            <person name="Lu D."/>
            <person name="Skrede I."/>
            <person name="Drula E."/>
            <person name="Henrissat B."/>
            <person name="Morin E."/>
            <person name="Kohler A."/>
            <person name="Barry K."/>
            <person name="LaButti K."/>
            <person name="Morin E."/>
            <person name="Salamov A."/>
            <person name="Lipzen A."/>
            <person name="Mereny Z."/>
            <person name="Hegedus B."/>
            <person name="Baldrian P."/>
            <person name="Stursova M."/>
            <person name="Weitz H."/>
            <person name="Taylor A."/>
            <person name="Grigoriev I.V."/>
            <person name="Nagy L.G."/>
            <person name="Martin F."/>
            <person name="Kauserud H."/>
        </authorList>
    </citation>
    <scope>NUCLEOTIDE SEQUENCE</scope>
    <source>
        <strain evidence="3">9284</strain>
    </source>
</reference>
<evidence type="ECO:0000256" key="2">
    <source>
        <dbReference type="SAM" id="Phobius"/>
    </source>
</evidence>
<proteinExistence type="predicted"/>
<keyword evidence="2" id="KW-1133">Transmembrane helix</keyword>
<accession>A0AAD7BCQ3</accession>
<dbReference type="GO" id="GO:0016747">
    <property type="term" value="F:acyltransferase activity, transferring groups other than amino-acyl groups"/>
    <property type="evidence" value="ECO:0007669"/>
    <property type="project" value="TreeGrafter"/>
</dbReference>
<dbReference type="EMBL" id="JARKIF010000021">
    <property type="protein sequence ID" value="KAJ7617116.1"/>
    <property type="molecule type" value="Genomic_DNA"/>
</dbReference>
<protein>
    <submittedName>
        <fullName evidence="3">Uncharacterized protein</fullName>
    </submittedName>
</protein>
<keyword evidence="2" id="KW-0472">Membrane</keyword>
<keyword evidence="4" id="KW-1185">Reference proteome</keyword>
<dbReference type="InterPro" id="IPR050317">
    <property type="entry name" value="Plant_Fungal_Acyltransferase"/>
</dbReference>
<dbReference type="AlphaFoldDB" id="A0AAD7BCQ3"/>
<dbReference type="Gene3D" id="3.30.559.10">
    <property type="entry name" value="Chloramphenicol acetyltransferase-like domain"/>
    <property type="match status" value="2"/>
</dbReference>
<name>A0AAD7BCQ3_9AGAR</name>
<keyword evidence="1" id="KW-0808">Transferase</keyword>
<evidence type="ECO:0000256" key="1">
    <source>
        <dbReference type="ARBA" id="ARBA00022679"/>
    </source>
</evidence>
<organism evidence="3 4">
    <name type="scientific">Roridomyces roridus</name>
    <dbReference type="NCBI Taxonomy" id="1738132"/>
    <lineage>
        <taxon>Eukaryota</taxon>
        <taxon>Fungi</taxon>
        <taxon>Dikarya</taxon>
        <taxon>Basidiomycota</taxon>
        <taxon>Agaricomycotina</taxon>
        <taxon>Agaricomycetes</taxon>
        <taxon>Agaricomycetidae</taxon>
        <taxon>Agaricales</taxon>
        <taxon>Marasmiineae</taxon>
        <taxon>Mycenaceae</taxon>
        <taxon>Roridomyces</taxon>
    </lineage>
</organism>
<comment type="caution">
    <text evidence="3">The sequence shown here is derived from an EMBL/GenBank/DDBJ whole genome shotgun (WGS) entry which is preliminary data.</text>
</comment>
<gene>
    <name evidence="3" type="ORF">FB45DRAFT_222606</name>
</gene>
<keyword evidence="2" id="KW-0812">Transmembrane</keyword>
<dbReference type="PANTHER" id="PTHR31642">
    <property type="entry name" value="TRICHOTHECENE 3-O-ACETYLTRANSFERASE"/>
    <property type="match status" value="1"/>
</dbReference>
<evidence type="ECO:0000313" key="4">
    <source>
        <dbReference type="Proteomes" id="UP001221142"/>
    </source>
</evidence>